<protein>
    <submittedName>
        <fullName evidence="2">Transglutaminase-like putative cysteine protease</fullName>
    </submittedName>
</protein>
<gene>
    <name evidence="2" type="ORF">HNP65_001494</name>
</gene>
<sequence length="439" mass="52092">MKFLTTPIPKDIEKLINLGMHKQAKENILKRLKKPIPESLKKRLKFELFRLDLLEKTYPYSEKEAFELFKKNFKSAKKQEFETLQEIGYIDFRFINGKKRFQERFHYNIEFTLNEYKKRQKEDKSRSDLRKLTNEAIARLLKTKQEKTYSVSAKISIRRKNPKNEDVSVWLPIPFEKFQQTSVKITNASHDYILSSPRTLQKTVHMKGKDTETFWVEFSYNISEWIGENSKYKYKPTKADLSEKPPHVLFTPYLKEVFQKILKGVKPKNDHEIAKSIYDYLTKNVCYSYVLPYALYDNIPEYVTTVFRGDCGFYAITFITLCRLAGIPAKWQSGWFATPSGASPHDWALIYLKDFGWIPVDLSFGGSRRDNEEMRMFYFGNLDGFRMFANLDFQADFYPKKNYFRNDPYDNQVGEMESKDGYIIDTEYKIEILTFKEIK</sequence>
<name>A0A841GVI0_9BACT</name>
<evidence type="ECO:0000259" key="1">
    <source>
        <dbReference type="SMART" id="SM00460"/>
    </source>
</evidence>
<proteinExistence type="predicted"/>
<dbReference type="PANTHER" id="PTHR38339">
    <property type="entry name" value="TRANSGLUTAMINASE DOMAIN PROTEIN"/>
    <property type="match status" value="1"/>
</dbReference>
<keyword evidence="2" id="KW-0378">Hydrolase</keyword>
<accession>A0A841GVI0</accession>
<dbReference type="GO" id="GO:0008233">
    <property type="term" value="F:peptidase activity"/>
    <property type="evidence" value="ECO:0007669"/>
    <property type="project" value="UniProtKB-KW"/>
</dbReference>
<evidence type="ECO:0000313" key="2">
    <source>
        <dbReference type="EMBL" id="MBB6063031.1"/>
    </source>
</evidence>
<dbReference type="SUPFAM" id="SSF54001">
    <property type="entry name" value="Cysteine proteinases"/>
    <property type="match status" value="1"/>
</dbReference>
<dbReference type="AlphaFoldDB" id="A0A841GVI0"/>
<comment type="caution">
    <text evidence="2">The sequence shown here is derived from an EMBL/GenBank/DDBJ whole genome shotgun (WGS) entry which is preliminary data.</text>
</comment>
<dbReference type="Proteomes" id="UP000555828">
    <property type="component" value="Unassembled WGS sequence"/>
</dbReference>
<evidence type="ECO:0000313" key="3">
    <source>
        <dbReference type="Proteomes" id="UP000555828"/>
    </source>
</evidence>
<reference evidence="2 3" key="1">
    <citation type="submission" date="2020-08" db="EMBL/GenBank/DDBJ databases">
        <title>Genomic Encyclopedia of Type Strains, Phase IV (KMG-IV): sequencing the most valuable type-strain genomes for metagenomic binning, comparative biology and taxonomic classification.</title>
        <authorList>
            <person name="Goeker M."/>
        </authorList>
    </citation>
    <scope>NUCLEOTIDE SEQUENCE [LARGE SCALE GENOMIC DNA]</scope>
    <source>
        <strain evidence="2 3">DSM 13481</strain>
    </source>
</reference>
<organism evidence="2 3">
    <name type="scientific">Thermosipho japonicus</name>
    <dbReference type="NCBI Taxonomy" id="90323"/>
    <lineage>
        <taxon>Bacteria</taxon>
        <taxon>Thermotogati</taxon>
        <taxon>Thermotogota</taxon>
        <taxon>Thermotogae</taxon>
        <taxon>Thermotogales</taxon>
        <taxon>Fervidobacteriaceae</taxon>
        <taxon>Thermosipho</taxon>
    </lineage>
</organism>
<keyword evidence="2" id="KW-0645">Protease</keyword>
<dbReference type="Gene3D" id="3.10.620.30">
    <property type="match status" value="1"/>
</dbReference>
<dbReference type="Pfam" id="PF01841">
    <property type="entry name" value="Transglut_core"/>
    <property type="match status" value="1"/>
</dbReference>
<dbReference type="InterPro" id="IPR002931">
    <property type="entry name" value="Transglutaminase-like"/>
</dbReference>
<keyword evidence="3" id="KW-1185">Reference proteome</keyword>
<dbReference type="GO" id="GO:0006508">
    <property type="term" value="P:proteolysis"/>
    <property type="evidence" value="ECO:0007669"/>
    <property type="project" value="UniProtKB-KW"/>
</dbReference>
<dbReference type="InterPro" id="IPR038765">
    <property type="entry name" value="Papain-like_cys_pep_sf"/>
</dbReference>
<dbReference type="SMART" id="SM00460">
    <property type="entry name" value="TGc"/>
    <property type="match status" value="1"/>
</dbReference>
<dbReference type="EMBL" id="JACHEX010000004">
    <property type="protein sequence ID" value="MBB6063031.1"/>
    <property type="molecule type" value="Genomic_DNA"/>
</dbReference>
<dbReference type="PANTHER" id="PTHR38339:SF1">
    <property type="entry name" value="TRANSGLUTAMINASE-LIKE DOMAIN-CONTAINING PROTEIN"/>
    <property type="match status" value="1"/>
</dbReference>
<feature type="domain" description="Transglutaminase-like" evidence="1">
    <location>
        <begin position="303"/>
        <end position="364"/>
    </location>
</feature>
<dbReference type="RefSeq" id="WP_184619636.1">
    <property type="nucleotide sequence ID" value="NZ_JACHEX010000004.1"/>
</dbReference>